<dbReference type="Pfam" id="PF00108">
    <property type="entry name" value="Thiolase_N"/>
    <property type="match status" value="1"/>
</dbReference>
<dbReference type="AlphaFoldDB" id="A0A4P2VBJ3"/>
<dbReference type="PANTHER" id="PTHR42870:SF6">
    <property type="entry name" value="ACETYL-COA C-ACYLTRANSFERASE"/>
    <property type="match status" value="1"/>
</dbReference>
<dbReference type="GO" id="GO:0003988">
    <property type="term" value="F:acetyl-CoA C-acyltransferase activity"/>
    <property type="evidence" value="ECO:0007669"/>
    <property type="project" value="UniProtKB-EC"/>
</dbReference>
<evidence type="ECO:0000313" key="5">
    <source>
        <dbReference type="Proteomes" id="UP000509448"/>
    </source>
</evidence>
<evidence type="ECO:0000259" key="3">
    <source>
        <dbReference type="Pfam" id="PF22691"/>
    </source>
</evidence>
<dbReference type="Gene3D" id="3.40.47.10">
    <property type="match status" value="1"/>
</dbReference>
<dbReference type="Pfam" id="PF22691">
    <property type="entry name" value="Thiolase_C_1"/>
    <property type="match status" value="1"/>
</dbReference>
<dbReference type="InterPro" id="IPR016039">
    <property type="entry name" value="Thiolase-like"/>
</dbReference>
<dbReference type="InterPro" id="IPR055140">
    <property type="entry name" value="Thiolase_C_2"/>
</dbReference>
<gene>
    <name evidence="4" type="ORF">NAS2_0527</name>
</gene>
<keyword evidence="5" id="KW-1185">Reference proteome</keyword>
<dbReference type="EC" id="2.3.1.16" evidence="4"/>
<dbReference type="CDD" id="cd00829">
    <property type="entry name" value="SCP-x_thiolase"/>
    <property type="match status" value="1"/>
</dbReference>
<dbReference type="GO" id="GO:0008299">
    <property type="term" value="P:isoprenoid biosynthetic process"/>
    <property type="evidence" value="ECO:0007669"/>
    <property type="project" value="UniProtKB-KW"/>
</dbReference>
<dbReference type="SUPFAM" id="SSF53901">
    <property type="entry name" value="Thiolase-like"/>
    <property type="match status" value="2"/>
</dbReference>
<name>A0A4P2VBJ3_9ARCH</name>
<dbReference type="PANTHER" id="PTHR42870">
    <property type="entry name" value="ACETYL-COA C-ACETYLTRANSFERASE"/>
    <property type="match status" value="1"/>
</dbReference>
<evidence type="ECO:0000256" key="1">
    <source>
        <dbReference type="ARBA" id="ARBA00023229"/>
    </source>
</evidence>
<dbReference type="KEGG" id="ccai:NAS2_0527"/>
<sequence length="384" mass="41460">MAAIVSAGSTKYGKHDDKGAKELFAEAFSEALEGAKNLDPKRDVNAVFIGQMGSEYEYQAHSGSWAADYAGIPRTHAARVESACASGSTAVRVALTGIMSGLYDTVIVGGVEKMRNRGTNEVTLYLGEAGDFHMEIWNGLTFPGLFALMATAYMNRYGAREEDLARVAVKNHKHASMNPKAQYPQEITLEQAMSARPVAWPLKLYDCSPITDGASAIIITKPELAKKYTDTPVYITGFGHSTDYLGVYERDDVTWLEGAKRASDAAYRAANITVGDVDLFEVHDCFTIAELLLYEALGIAGRGEGYRAIREGLTYYDSKIPVNVSGGLKAKGHPVGATGVGQMYEIWLHLTGRAGKRQVKGAEVGVTHNMGGSGASHNVFVIER</sequence>
<proteinExistence type="predicted"/>
<dbReference type="PIRSF" id="PIRSF000429">
    <property type="entry name" value="Ac-CoA_Ac_transf"/>
    <property type="match status" value="1"/>
</dbReference>
<reference evidence="4 5" key="1">
    <citation type="journal article" date="2019" name="ISME J.">
        <title>Isolation and characterization of a thermophilic sulfur- and iron-reducing thaumarchaeote from a terrestrial acidic hot spring.</title>
        <authorList>
            <person name="Kato S."/>
            <person name="Itoh T."/>
            <person name="Yuki M."/>
            <person name="Nagamori M."/>
            <person name="Ohnishi M."/>
            <person name="Uematsu K."/>
            <person name="Suzuki K."/>
            <person name="Takashina T."/>
            <person name="Ohkuma M."/>
        </authorList>
    </citation>
    <scope>NUCLEOTIDE SEQUENCE [LARGE SCALE GENOMIC DNA]</scope>
    <source>
        <strain evidence="4 5">NAS-02</strain>
    </source>
</reference>
<dbReference type="InterPro" id="IPR002155">
    <property type="entry name" value="Thiolase"/>
</dbReference>
<keyword evidence="4" id="KW-0808">Transferase</keyword>
<keyword evidence="4" id="KW-0012">Acyltransferase</keyword>
<organism evidence="4 5">
    <name type="scientific">Conexivisphaera calida</name>
    <dbReference type="NCBI Taxonomy" id="1874277"/>
    <lineage>
        <taxon>Archaea</taxon>
        <taxon>Nitrososphaerota</taxon>
        <taxon>Conexivisphaeria</taxon>
        <taxon>Conexivisphaerales</taxon>
        <taxon>Conexivisphaeraceae</taxon>
        <taxon>Conexivisphaera</taxon>
    </lineage>
</organism>
<feature type="domain" description="Thiolase N-terminal" evidence="2">
    <location>
        <begin position="3"/>
        <end position="221"/>
    </location>
</feature>
<dbReference type="InterPro" id="IPR020616">
    <property type="entry name" value="Thiolase_N"/>
</dbReference>
<feature type="domain" description="Thiolase C-terminal" evidence="3">
    <location>
        <begin position="240"/>
        <end position="383"/>
    </location>
</feature>
<dbReference type="EMBL" id="AP018732">
    <property type="protein sequence ID" value="BBE41916.1"/>
    <property type="molecule type" value="Genomic_DNA"/>
</dbReference>
<keyword evidence="1" id="KW-0414">Isoprene biosynthesis</keyword>
<protein>
    <submittedName>
        <fullName evidence="4">3-ketoacyl-CoA thiolase</fullName>
        <ecNumber evidence="4">2.3.1.16</ecNumber>
    </submittedName>
</protein>
<accession>A0A4P2VBJ3</accession>
<evidence type="ECO:0000313" key="4">
    <source>
        <dbReference type="EMBL" id="BBE41916.1"/>
    </source>
</evidence>
<evidence type="ECO:0000259" key="2">
    <source>
        <dbReference type="Pfam" id="PF00108"/>
    </source>
</evidence>
<dbReference type="NCBIfam" id="NF004720">
    <property type="entry name" value="PRK06064.1"/>
    <property type="match status" value="1"/>
</dbReference>
<dbReference type="Proteomes" id="UP000509448">
    <property type="component" value="Chromosome"/>
</dbReference>